<reference evidence="1 2" key="1">
    <citation type="submission" date="2016-10" db="EMBL/GenBank/DDBJ databases">
        <authorList>
            <person name="de Groot N.N."/>
        </authorList>
    </citation>
    <scope>NUCLEOTIDE SEQUENCE [LARGE SCALE GENOMIC DNA]</scope>
    <source>
        <strain evidence="1 2">DSM 28129</strain>
    </source>
</reference>
<dbReference type="Proteomes" id="UP000198972">
    <property type="component" value="Unassembled WGS sequence"/>
</dbReference>
<name>A0A1G7IM26_9BACL</name>
<dbReference type="EMBL" id="FNBG01000006">
    <property type="protein sequence ID" value="SDF13777.1"/>
    <property type="molecule type" value="Genomic_DNA"/>
</dbReference>
<proteinExistence type="predicted"/>
<organism evidence="1 2">
    <name type="scientific">Fontibacillus panacisegetis</name>
    <dbReference type="NCBI Taxonomy" id="670482"/>
    <lineage>
        <taxon>Bacteria</taxon>
        <taxon>Bacillati</taxon>
        <taxon>Bacillota</taxon>
        <taxon>Bacilli</taxon>
        <taxon>Bacillales</taxon>
        <taxon>Paenibacillaceae</taxon>
        <taxon>Fontibacillus</taxon>
    </lineage>
</organism>
<accession>A0A1G7IM26</accession>
<dbReference type="OrthoDB" id="1684419at2"/>
<evidence type="ECO:0000313" key="1">
    <source>
        <dbReference type="EMBL" id="SDF13777.1"/>
    </source>
</evidence>
<dbReference type="AlphaFoldDB" id="A0A1G7IM26"/>
<evidence type="ECO:0000313" key="2">
    <source>
        <dbReference type="Proteomes" id="UP000198972"/>
    </source>
</evidence>
<dbReference type="Pfam" id="PF07293">
    <property type="entry name" value="DUF1450"/>
    <property type="match status" value="1"/>
</dbReference>
<sequence length="82" mass="9397">MRPIIEYCTNNSGFGTDDIMNKLKENYDCEVYEYGCLTGCGMCYLSPYALFDGDTVEAETAEQLYDLIVKKIKEKEQNQAKE</sequence>
<dbReference type="InterPro" id="IPR009910">
    <property type="entry name" value="DUF1450"/>
</dbReference>
<dbReference type="RefSeq" id="WP_091228008.1">
    <property type="nucleotide sequence ID" value="NZ_FNBG01000006.1"/>
</dbReference>
<keyword evidence="2" id="KW-1185">Reference proteome</keyword>
<gene>
    <name evidence="1" type="ORF">SAMN04488542_10659</name>
</gene>
<dbReference type="STRING" id="670482.SAMN04488542_10659"/>
<protein>
    <submittedName>
        <fullName evidence="1">Uncharacterized protein YuzB, UPF0349 family</fullName>
    </submittedName>
</protein>